<dbReference type="InterPro" id="IPR003593">
    <property type="entry name" value="AAA+_ATPase"/>
</dbReference>
<dbReference type="PROSITE" id="PS50893">
    <property type="entry name" value="ABC_TRANSPORTER_2"/>
    <property type="match status" value="2"/>
</dbReference>
<dbReference type="PANTHER" id="PTHR43776:SF7">
    <property type="entry name" value="D,D-DIPEPTIDE TRANSPORT ATP-BINDING PROTEIN DDPF-RELATED"/>
    <property type="match status" value="1"/>
</dbReference>
<dbReference type="InterPro" id="IPR003439">
    <property type="entry name" value="ABC_transporter-like_ATP-bd"/>
</dbReference>
<keyword evidence="2" id="KW-0813">Transport</keyword>
<dbReference type="Pfam" id="PF08352">
    <property type="entry name" value="oligo_HPY"/>
    <property type="match status" value="2"/>
</dbReference>
<dbReference type="PROSITE" id="PS00211">
    <property type="entry name" value="ABC_TRANSPORTER_1"/>
    <property type="match status" value="2"/>
</dbReference>
<organism evidence="7 8">
    <name type="scientific">Arthrobacter mangrovi</name>
    <dbReference type="NCBI Taxonomy" id="2966350"/>
    <lineage>
        <taxon>Bacteria</taxon>
        <taxon>Bacillati</taxon>
        <taxon>Actinomycetota</taxon>
        <taxon>Actinomycetes</taxon>
        <taxon>Micrococcales</taxon>
        <taxon>Micrococcaceae</taxon>
        <taxon>Arthrobacter</taxon>
    </lineage>
</organism>
<evidence type="ECO:0000313" key="8">
    <source>
        <dbReference type="Proteomes" id="UP001209654"/>
    </source>
</evidence>
<dbReference type="CDD" id="cd03257">
    <property type="entry name" value="ABC_NikE_OppD_transporters"/>
    <property type="match status" value="2"/>
</dbReference>
<dbReference type="GO" id="GO:0005524">
    <property type="term" value="F:ATP binding"/>
    <property type="evidence" value="ECO:0007669"/>
    <property type="project" value="UniProtKB-KW"/>
</dbReference>
<evidence type="ECO:0000256" key="5">
    <source>
        <dbReference type="SAM" id="MobiDB-lite"/>
    </source>
</evidence>
<dbReference type="SUPFAM" id="SSF52540">
    <property type="entry name" value="P-loop containing nucleoside triphosphate hydrolases"/>
    <property type="match status" value="2"/>
</dbReference>
<protein>
    <submittedName>
        <fullName evidence="7">ABC transporter ATP-binding protein</fullName>
    </submittedName>
</protein>
<dbReference type="InterPro" id="IPR050319">
    <property type="entry name" value="ABC_transp_ATP-bind"/>
</dbReference>
<comment type="caution">
    <text evidence="7">The sequence shown here is derived from an EMBL/GenBank/DDBJ whole genome shotgun (WGS) entry which is preliminary data.</text>
</comment>
<evidence type="ECO:0000256" key="4">
    <source>
        <dbReference type="ARBA" id="ARBA00022840"/>
    </source>
</evidence>
<dbReference type="Pfam" id="PF00005">
    <property type="entry name" value="ABC_tran"/>
    <property type="match status" value="2"/>
</dbReference>
<dbReference type="InterPro" id="IPR027417">
    <property type="entry name" value="P-loop_NTPase"/>
</dbReference>
<gene>
    <name evidence="7" type="ORF">AHIS1636_03080</name>
</gene>
<dbReference type="InterPro" id="IPR013563">
    <property type="entry name" value="Oligopep_ABC_C"/>
</dbReference>
<evidence type="ECO:0000256" key="1">
    <source>
        <dbReference type="ARBA" id="ARBA00005417"/>
    </source>
</evidence>
<evidence type="ECO:0000259" key="6">
    <source>
        <dbReference type="PROSITE" id="PS50893"/>
    </source>
</evidence>
<evidence type="ECO:0000256" key="2">
    <source>
        <dbReference type="ARBA" id="ARBA00022448"/>
    </source>
</evidence>
<comment type="similarity">
    <text evidence="1">Belongs to the ABC transporter superfamily.</text>
</comment>
<dbReference type="NCBIfam" id="NF007739">
    <property type="entry name" value="PRK10419.1"/>
    <property type="match status" value="2"/>
</dbReference>
<sequence length="637" mass="68093">MQRLGETAPSQDPNRGETAEPLLRVESLTVATKDRPLVSQFNLTMARGERIGLIGESGSGKSMTTTALMGLLPEGVSASGSIRLAGHDLDLVDAPDKRLRRIRGNDMTMVFQEPLTALNPLMKVGPQVAEIMLKHKTAASGSAAAARAVELLADVKLPDPAEAAKAYPHQLSGGQRQRVMLAMALANDPALLLCDEPTTALDVTVQRQVLDLILESVQRRGTGLLFITHDLSVVANICDRVLVMHHGEVVEEGSTEDVFSRPQHAYTRGLLAASDLDATDNDGRLFTVASAGGYIPPAPDQVLDEVPATALHLSGEPAGPKADPDTAETALAETALTEAPAAVSPAAASRAVVVTPEHAHDTDAAVIRVRDLVRTYQRQRTSLFGQRTEVQALRGISFDVATGQRFGVVGESGSGKSTLLRILAGLDQPTSGSVRVAGNEVAGAKESELAELRRQLQIVFQDPMGSLNPRMKVQDIVAEPLLAPGQKLDSARQRRLVAEMLGAVGLPADSADRFPHQFSGGQRQRISIARALICQPRVLVADEPVSALDVSVRAQVLNLLSDLVDEYQLTLVFVSHDLGVVRYICDNVVVMNRGQIVESGGTEQIYEAPRHEYTRTLVNSSMSLRAELAAREAAMSG</sequence>
<reference evidence="7 8" key="1">
    <citation type="journal article" date="2023" name="Int. J. Syst. Evol. Microbiol.">
        <title>Arthrobacter mangrovi sp. nov., an actinobacterium isolated from the rhizosphere of a mangrove.</title>
        <authorList>
            <person name="Hamada M."/>
            <person name="Saitou S."/>
            <person name="Enomoto N."/>
            <person name="Nanri K."/>
            <person name="Hidaka K."/>
            <person name="Miura T."/>
            <person name="Tamura T."/>
        </authorList>
    </citation>
    <scope>NUCLEOTIDE SEQUENCE [LARGE SCALE GENOMIC DNA]</scope>
    <source>
        <strain evidence="7 8">NBRC 112813</strain>
    </source>
</reference>
<keyword evidence="4 7" id="KW-0067">ATP-binding</keyword>
<dbReference type="Gene3D" id="3.40.50.300">
    <property type="entry name" value="P-loop containing nucleotide triphosphate hydrolases"/>
    <property type="match status" value="2"/>
</dbReference>
<feature type="region of interest" description="Disordered" evidence="5">
    <location>
        <begin position="1"/>
        <end position="21"/>
    </location>
</feature>
<dbReference type="SMART" id="SM00382">
    <property type="entry name" value="AAA"/>
    <property type="match status" value="2"/>
</dbReference>
<dbReference type="InterPro" id="IPR017871">
    <property type="entry name" value="ABC_transporter-like_CS"/>
</dbReference>
<accession>A0ABQ5MPF1</accession>
<dbReference type="NCBIfam" id="NF008453">
    <property type="entry name" value="PRK11308.1"/>
    <property type="match status" value="2"/>
</dbReference>
<evidence type="ECO:0000313" key="7">
    <source>
        <dbReference type="EMBL" id="GLB65869.1"/>
    </source>
</evidence>
<feature type="domain" description="ABC transporter" evidence="6">
    <location>
        <begin position="23"/>
        <end position="271"/>
    </location>
</feature>
<keyword evidence="3" id="KW-0547">Nucleotide-binding</keyword>
<keyword evidence="8" id="KW-1185">Reference proteome</keyword>
<dbReference type="EMBL" id="BRVS01000001">
    <property type="protein sequence ID" value="GLB65869.1"/>
    <property type="molecule type" value="Genomic_DNA"/>
</dbReference>
<name>A0ABQ5MPF1_9MICC</name>
<dbReference type="RefSeq" id="WP_264794033.1">
    <property type="nucleotide sequence ID" value="NZ_BRVS01000001.1"/>
</dbReference>
<dbReference type="Proteomes" id="UP001209654">
    <property type="component" value="Unassembled WGS sequence"/>
</dbReference>
<evidence type="ECO:0000256" key="3">
    <source>
        <dbReference type="ARBA" id="ARBA00022741"/>
    </source>
</evidence>
<proteinExistence type="inferred from homology"/>
<dbReference type="PANTHER" id="PTHR43776">
    <property type="entry name" value="TRANSPORT ATP-BINDING PROTEIN"/>
    <property type="match status" value="1"/>
</dbReference>
<feature type="domain" description="ABC transporter" evidence="6">
    <location>
        <begin position="367"/>
        <end position="618"/>
    </location>
</feature>